<dbReference type="InterPro" id="IPR012674">
    <property type="entry name" value="Calycin"/>
</dbReference>
<dbReference type="InterPro" id="IPR000566">
    <property type="entry name" value="Lipocln_cytosolic_FA-bd_dom"/>
</dbReference>
<dbReference type="Pfam" id="PF00061">
    <property type="entry name" value="Lipocalin"/>
    <property type="match status" value="1"/>
</dbReference>
<evidence type="ECO:0000256" key="2">
    <source>
        <dbReference type="RuleBase" id="RU003695"/>
    </source>
</evidence>
<feature type="domain" description="Lipocalin/cytosolic fatty-acid binding" evidence="4">
    <location>
        <begin position="46"/>
        <end position="187"/>
    </location>
</feature>
<evidence type="ECO:0000313" key="6">
    <source>
        <dbReference type="Proteomes" id="UP000291343"/>
    </source>
</evidence>
<dbReference type="EMBL" id="QKKF02013261">
    <property type="protein sequence ID" value="RZF43075.1"/>
    <property type="molecule type" value="Genomic_DNA"/>
</dbReference>
<dbReference type="SMR" id="A0A482XAT4"/>
<keyword evidence="3" id="KW-0732">Signal</keyword>
<dbReference type="GO" id="GO:0031409">
    <property type="term" value="F:pigment binding"/>
    <property type="evidence" value="ECO:0007669"/>
    <property type="project" value="InterPro"/>
</dbReference>
<gene>
    <name evidence="5" type="ORF">LSTR_LSTR001253</name>
</gene>
<comment type="similarity">
    <text evidence="2">Belongs to the calycin superfamily. Lipocalin family.</text>
</comment>
<dbReference type="GO" id="GO:0000302">
    <property type="term" value="P:response to reactive oxygen species"/>
    <property type="evidence" value="ECO:0007669"/>
    <property type="project" value="TreeGrafter"/>
</dbReference>
<sequence length="213" mass="23960">MDKLINFLLVAVFFTITIHSTKGHLFFGSCPELLTAENFTVSDIEGTWYEIEALGSFIERRFTKCNSPTFITKSKDKLNVEYSRVSWPTGRLVSKGFGKVLKGGQLELFFSLPGVGMQSFQYHILAIEKNNYAVAWSCTQLPLMHMQKAWILSRSTSLDDETLGKVHDIVEFNGLNRNSFVKVKQTNCQTGLNVAEENSIEGEDFASAIENLV</sequence>
<reference evidence="5 6" key="1">
    <citation type="journal article" date="2017" name="Gigascience">
        <title>Genome sequence of the small brown planthopper, Laodelphax striatellus.</title>
        <authorList>
            <person name="Zhu J."/>
            <person name="Jiang F."/>
            <person name="Wang X."/>
            <person name="Yang P."/>
            <person name="Bao Y."/>
            <person name="Zhao W."/>
            <person name="Wang W."/>
            <person name="Lu H."/>
            <person name="Wang Q."/>
            <person name="Cui N."/>
            <person name="Li J."/>
            <person name="Chen X."/>
            <person name="Luo L."/>
            <person name="Yu J."/>
            <person name="Kang L."/>
            <person name="Cui F."/>
        </authorList>
    </citation>
    <scope>NUCLEOTIDE SEQUENCE [LARGE SCALE GENOMIC DNA]</scope>
    <source>
        <strain evidence="5">Lst14</strain>
    </source>
</reference>
<dbReference type="InParanoid" id="A0A482XAT4"/>
<proteinExistence type="inferred from homology"/>
<dbReference type="Proteomes" id="UP000291343">
    <property type="component" value="Unassembled WGS sequence"/>
</dbReference>
<dbReference type="GO" id="GO:0006629">
    <property type="term" value="P:lipid metabolic process"/>
    <property type="evidence" value="ECO:0007669"/>
    <property type="project" value="TreeGrafter"/>
</dbReference>
<dbReference type="PRINTS" id="PR01273">
    <property type="entry name" value="INVTBRTCOLOR"/>
</dbReference>
<evidence type="ECO:0000256" key="1">
    <source>
        <dbReference type="ARBA" id="ARBA00023157"/>
    </source>
</evidence>
<dbReference type="InterPro" id="IPR003057">
    <property type="entry name" value="Invtbrt_color"/>
</dbReference>
<keyword evidence="6" id="KW-1185">Reference proteome</keyword>
<dbReference type="InterPro" id="IPR022272">
    <property type="entry name" value="Lipocalin_CS"/>
</dbReference>
<dbReference type="OrthoDB" id="565904at2759"/>
<feature type="signal peptide" evidence="3">
    <location>
        <begin position="1"/>
        <end position="23"/>
    </location>
</feature>
<comment type="caution">
    <text evidence="5">The sequence shown here is derived from an EMBL/GenBank/DDBJ whole genome shotgun (WGS) entry which is preliminary data.</text>
</comment>
<dbReference type="GO" id="GO:0005737">
    <property type="term" value="C:cytoplasm"/>
    <property type="evidence" value="ECO:0007669"/>
    <property type="project" value="TreeGrafter"/>
</dbReference>
<protein>
    <recommendedName>
        <fullName evidence="4">Lipocalin/cytosolic fatty-acid binding domain-containing protein</fullName>
    </recommendedName>
</protein>
<evidence type="ECO:0000313" key="5">
    <source>
        <dbReference type="EMBL" id="RZF43075.1"/>
    </source>
</evidence>
<evidence type="ECO:0000259" key="4">
    <source>
        <dbReference type="Pfam" id="PF00061"/>
    </source>
</evidence>
<accession>A0A482XAT4</accession>
<dbReference type="PROSITE" id="PS00213">
    <property type="entry name" value="LIPOCALIN"/>
    <property type="match status" value="1"/>
</dbReference>
<dbReference type="Gene3D" id="2.40.128.20">
    <property type="match status" value="1"/>
</dbReference>
<feature type="chain" id="PRO_5025376416" description="Lipocalin/cytosolic fatty-acid binding domain-containing protein" evidence="3">
    <location>
        <begin position="24"/>
        <end position="213"/>
    </location>
</feature>
<dbReference type="PANTHER" id="PTHR10612:SF34">
    <property type="entry name" value="APOLIPOPROTEIN D"/>
    <property type="match status" value="1"/>
</dbReference>
<dbReference type="SUPFAM" id="SSF50814">
    <property type="entry name" value="Lipocalins"/>
    <property type="match status" value="1"/>
</dbReference>
<keyword evidence="1" id="KW-1015">Disulfide bond</keyword>
<evidence type="ECO:0000256" key="3">
    <source>
        <dbReference type="SAM" id="SignalP"/>
    </source>
</evidence>
<dbReference type="AlphaFoldDB" id="A0A482XAT4"/>
<name>A0A482XAT4_LAOST</name>
<dbReference type="PANTHER" id="PTHR10612">
    <property type="entry name" value="APOLIPOPROTEIN D"/>
    <property type="match status" value="1"/>
</dbReference>
<organism evidence="5 6">
    <name type="scientific">Laodelphax striatellus</name>
    <name type="common">Small brown planthopper</name>
    <name type="synonym">Delphax striatella</name>
    <dbReference type="NCBI Taxonomy" id="195883"/>
    <lineage>
        <taxon>Eukaryota</taxon>
        <taxon>Metazoa</taxon>
        <taxon>Ecdysozoa</taxon>
        <taxon>Arthropoda</taxon>
        <taxon>Hexapoda</taxon>
        <taxon>Insecta</taxon>
        <taxon>Pterygota</taxon>
        <taxon>Neoptera</taxon>
        <taxon>Paraneoptera</taxon>
        <taxon>Hemiptera</taxon>
        <taxon>Auchenorrhyncha</taxon>
        <taxon>Fulgoroidea</taxon>
        <taxon>Delphacidae</taxon>
        <taxon>Criomorphinae</taxon>
        <taxon>Laodelphax</taxon>
    </lineage>
</organism>